<comment type="caution">
    <text evidence="4">The sequence shown here is derived from an EMBL/GenBank/DDBJ whole genome shotgun (WGS) entry which is preliminary data.</text>
</comment>
<dbReference type="InterPro" id="IPR000718">
    <property type="entry name" value="Peptidase_M13"/>
</dbReference>
<dbReference type="Gene3D" id="3.40.390.10">
    <property type="entry name" value="Collagenase (Catalytic Domain)"/>
    <property type="match status" value="2"/>
</dbReference>
<dbReference type="InterPro" id="IPR008753">
    <property type="entry name" value="Peptidase_M13_N"/>
</dbReference>
<sequence>MAKEEPLPINGSQQQRDATRCMTHDEVVSPARCAVKVAPESHFLQPADATAPRKRRPLFNALIIGVCLAICFAVVVIAVVVLSANPAPPANVCSTHECQVYGKMLTSSIDASERPCHNFTRFVCGGWQREHQLSVREELYERAIERMTRLVRTIDVPSSEQNSVERAAAVYHSCNNVLNGERDDLEAVKLSLLEAGITWPKPNSERDVVRTLLHSSLRFGWHVILRVVPRWSGQRMTLLVDPGGAFHFIVRRPRTVDANLQVYFGRLRDIFGSSDRDDARFEEVVDAENSFRDKLTAVYNDRMDYQDFPERTFLGLGESRWVEVLRKMNLTVGENLQLRTTGRRFLYAFFNLWDNYGEAGAYSFTAWCTVQVAALFANRELVLNYHGGSIRRAAAYHGAFCVTAAYTFSRYALLGSYHAEVLRGWTRPVAETMTRAVGDAFLKRLSRWRHLKSNIEVVANWSSLSRAFNGFDAVHDLALGPAGFDMTTSFVMNWRRSTLVPSSLDDMVLVAAINSLELFALYIVGERRHFQLLAAALSFPLFDLGLTAAVNYGGLGARVAWALGLLFLAAYGSDERSNEIISHLKSCVASKSRTEDADAVTAVAVTAAALLDAFEADTEASRLPIPHVQGFTSTQLFFVALCFTLCEGSDSGGLAGVCDRSLKHVHRFAEAFECARGSPMHPAQRCELP</sequence>
<dbReference type="SUPFAM" id="SSF55486">
    <property type="entry name" value="Metalloproteases ('zincins'), catalytic domain"/>
    <property type="match status" value="1"/>
</dbReference>
<dbReference type="PROSITE" id="PS51885">
    <property type="entry name" value="NEPRILYSIN"/>
    <property type="match status" value="1"/>
</dbReference>
<dbReference type="GO" id="GO:0005886">
    <property type="term" value="C:plasma membrane"/>
    <property type="evidence" value="ECO:0007669"/>
    <property type="project" value="TreeGrafter"/>
</dbReference>
<dbReference type="PANTHER" id="PTHR11733:SF241">
    <property type="entry name" value="GH26575P-RELATED"/>
    <property type="match status" value="1"/>
</dbReference>
<dbReference type="Pfam" id="PF05649">
    <property type="entry name" value="Peptidase_M13_N"/>
    <property type="match status" value="1"/>
</dbReference>
<proteinExistence type="inferred from homology"/>
<dbReference type="EMBL" id="JARKHS020000409">
    <property type="protein sequence ID" value="KAK8788858.1"/>
    <property type="molecule type" value="Genomic_DNA"/>
</dbReference>
<keyword evidence="2" id="KW-1133">Transmembrane helix</keyword>
<dbReference type="InterPro" id="IPR042089">
    <property type="entry name" value="Peptidase_M13_dom_2"/>
</dbReference>
<dbReference type="Proteomes" id="UP001321473">
    <property type="component" value="Unassembled WGS sequence"/>
</dbReference>
<dbReference type="AlphaFoldDB" id="A0AAQ4FQE4"/>
<dbReference type="InterPro" id="IPR024079">
    <property type="entry name" value="MetalloPept_cat_dom_sf"/>
</dbReference>
<dbReference type="GO" id="GO:0004222">
    <property type="term" value="F:metalloendopeptidase activity"/>
    <property type="evidence" value="ECO:0007669"/>
    <property type="project" value="InterPro"/>
</dbReference>
<keyword evidence="5" id="KW-1185">Reference proteome</keyword>
<evidence type="ECO:0000256" key="1">
    <source>
        <dbReference type="ARBA" id="ARBA00007357"/>
    </source>
</evidence>
<protein>
    <recommendedName>
        <fullName evidence="3">Peptidase M13 N-terminal domain-containing protein</fullName>
    </recommendedName>
</protein>
<gene>
    <name evidence="4" type="ORF">V5799_021367</name>
</gene>
<dbReference type="PANTHER" id="PTHR11733">
    <property type="entry name" value="ZINC METALLOPROTEASE FAMILY M13 NEPRILYSIN-RELATED"/>
    <property type="match status" value="1"/>
</dbReference>
<dbReference type="Gene3D" id="1.10.1380.10">
    <property type="entry name" value="Neutral endopeptidase , domain2"/>
    <property type="match status" value="1"/>
</dbReference>
<comment type="similarity">
    <text evidence="1">Belongs to the peptidase M13 family.</text>
</comment>
<evidence type="ECO:0000313" key="5">
    <source>
        <dbReference type="Proteomes" id="UP001321473"/>
    </source>
</evidence>
<dbReference type="GO" id="GO:0016485">
    <property type="term" value="P:protein processing"/>
    <property type="evidence" value="ECO:0007669"/>
    <property type="project" value="TreeGrafter"/>
</dbReference>
<reference evidence="4 5" key="1">
    <citation type="journal article" date="2023" name="Arcadia Sci">
        <title>De novo assembly of a long-read Amblyomma americanum tick genome.</title>
        <authorList>
            <person name="Chou S."/>
            <person name="Poskanzer K.E."/>
            <person name="Rollins M."/>
            <person name="Thuy-Boun P.S."/>
        </authorList>
    </citation>
    <scope>NUCLEOTIDE SEQUENCE [LARGE SCALE GENOMIC DNA]</scope>
    <source>
        <strain evidence="4">F_SG_1</strain>
        <tissue evidence="4">Salivary glands</tissue>
    </source>
</reference>
<evidence type="ECO:0000313" key="4">
    <source>
        <dbReference type="EMBL" id="KAK8788858.1"/>
    </source>
</evidence>
<organism evidence="4 5">
    <name type="scientific">Amblyomma americanum</name>
    <name type="common">Lone star tick</name>
    <dbReference type="NCBI Taxonomy" id="6943"/>
    <lineage>
        <taxon>Eukaryota</taxon>
        <taxon>Metazoa</taxon>
        <taxon>Ecdysozoa</taxon>
        <taxon>Arthropoda</taxon>
        <taxon>Chelicerata</taxon>
        <taxon>Arachnida</taxon>
        <taxon>Acari</taxon>
        <taxon>Parasitiformes</taxon>
        <taxon>Ixodida</taxon>
        <taxon>Ixodoidea</taxon>
        <taxon>Ixodidae</taxon>
        <taxon>Amblyomminae</taxon>
        <taxon>Amblyomma</taxon>
    </lineage>
</organism>
<name>A0AAQ4FQE4_AMBAM</name>
<keyword evidence="2" id="KW-0812">Transmembrane</keyword>
<evidence type="ECO:0000259" key="3">
    <source>
        <dbReference type="Pfam" id="PF05649"/>
    </source>
</evidence>
<feature type="transmembrane region" description="Helical" evidence="2">
    <location>
        <begin position="61"/>
        <end position="84"/>
    </location>
</feature>
<keyword evidence="2" id="KW-0472">Membrane</keyword>
<accession>A0AAQ4FQE4</accession>
<evidence type="ECO:0000256" key="2">
    <source>
        <dbReference type="SAM" id="Phobius"/>
    </source>
</evidence>
<feature type="domain" description="Peptidase M13 N-terminal" evidence="3">
    <location>
        <begin position="115"/>
        <end position="446"/>
    </location>
</feature>